<accession>A0AAF0E1X1</accession>
<evidence type="ECO:0000313" key="4">
    <source>
        <dbReference type="Proteomes" id="UP001214603"/>
    </source>
</evidence>
<reference evidence="3" key="1">
    <citation type="submission" date="2023-03" db="EMBL/GenBank/DDBJ databases">
        <title>Mating type loci evolution in Malassezia.</title>
        <authorList>
            <person name="Coelho M.A."/>
        </authorList>
    </citation>
    <scope>NUCLEOTIDE SEQUENCE</scope>
    <source>
        <strain evidence="3">CBS 7876</strain>
    </source>
</reference>
<dbReference type="Gene3D" id="3.40.525.10">
    <property type="entry name" value="CRAL-TRIO lipid binding domain"/>
    <property type="match status" value="1"/>
</dbReference>
<organism evidence="3 4">
    <name type="scientific">Malassezia obtusa</name>
    <dbReference type="NCBI Taxonomy" id="76774"/>
    <lineage>
        <taxon>Eukaryota</taxon>
        <taxon>Fungi</taxon>
        <taxon>Dikarya</taxon>
        <taxon>Basidiomycota</taxon>
        <taxon>Ustilaginomycotina</taxon>
        <taxon>Malasseziomycetes</taxon>
        <taxon>Malasseziales</taxon>
        <taxon>Malasseziaceae</taxon>
        <taxon>Malassezia</taxon>
    </lineage>
</organism>
<feature type="domain" description="Ras-GAP" evidence="2">
    <location>
        <begin position="1034"/>
        <end position="1196"/>
    </location>
</feature>
<dbReference type="InterPro" id="IPR036865">
    <property type="entry name" value="CRAL-TRIO_dom_sf"/>
</dbReference>
<dbReference type="SUPFAM" id="SSF48350">
    <property type="entry name" value="GTPase activation domain, GAP"/>
    <property type="match status" value="1"/>
</dbReference>
<dbReference type="Gene3D" id="1.10.506.10">
    <property type="entry name" value="GTPase Activation - p120gap, domain 1"/>
    <property type="match status" value="1"/>
</dbReference>
<dbReference type="EMBL" id="CP119937">
    <property type="protein sequence ID" value="WFD03520.1"/>
    <property type="molecule type" value="Genomic_DNA"/>
</dbReference>
<feature type="region of interest" description="Disordered" evidence="1">
    <location>
        <begin position="1"/>
        <end position="39"/>
    </location>
</feature>
<proteinExistence type="predicted"/>
<evidence type="ECO:0000313" key="3">
    <source>
        <dbReference type="EMBL" id="WFD03520.1"/>
    </source>
</evidence>
<name>A0AAF0E1X1_9BASI</name>
<keyword evidence="4" id="KW-1185">Reference proteome</keyword>
<protein>
    <recommendedName>
        <fullName evidence="2">Ras-GAP domain-containing protein</fullName>
    </recommendedName>
</protein>
<gene>
    <name evidence="3" type="ORF">MOBT1_002211</name>
</gene>
<dbReference type="InterPro" id="IPR001936">
    <property type="entry name" value="RasGAP_dom"/>
</dbReference>
<sequence length="2192" mass="226085">MSRKPSTEPPRTPSPRHARPARRVDERVGSSAPAAYVPTSTSQSATVRRCVRQLLGSIMATTFPWLADADADASIGVLCEESEHDAAVVVHECLCVIELFEVPAALDSAHVARQLHRLLCLVRILNTCFAHAQRTARTPLPDALAARALETVLALMQPLLLAEEGGLPLAGAEAPPAAGSPPDTDRTRTFSFVWKDTEAQRERECEYALLDAGEGVRVGEASPTAYFVIVPRSEDCAFAAPLHGAYETPADESDAPARVVAAYLYRALGRLVFYLAQTNAGRVQATRRGRARRAAAEIRLMEYARLDLGQLVPLAASTLPALNKRGLYAVVSVAIRRAILHTLPHGTEWASGVFDALLHAADAPRRRTLLWPTLATLLGLCGARELDALVHARSRRELAHAKKAAFLDTLVHQLGSSKLGLLATYALCTCCYVYTKTQGPGARPFVAMLLASAAPRVLEWARSAPQLSVTEVRLLARLLADMLAHDACRAAAHAAAHAAAQTPLGALVVVHALLIGGLAAADGARAVLPALRARVRALPVPAPASSLRERRAWPSALHPPQASVEQAFVHALLQYALMCARAGADAPLDAADVVPLLRQSAPATLAAACHAAARVLQADSATALRHEVQALAYLVRCVPRGACDAELTRDVPLGAALYALCVLDASVHRAALALAAALGAAVAEAPELVRVLAALPPAARPEATGERVCRAVQPSPAARVALRAVLALWQPLVVAGAGGERALRLYAHFLAAAADRESEALVAPLAALVLRADAAASDAAHVLLVALPAELVAAVVRRVRDAGAPDTRATAARWLWLLETLAARAEVPVRHELVAMLAQCAERAAPATQPDARVSVCRTAHALCTHSAGARAALALRILPWADAAQADVRAAALQALVPLTRAPVEAGDALDESADAALDRRLALYVHGLLRAVRRADDLADAHTAVAALTQLVEAHPAFVQAHASRLVLRTHPLERAAVLHACAAAWAAVPAAPARDAAPLTPALAQALVHRSGAPAGLEEALAAAVPDEAALVAALLGEEVARGASETALLRANTPGVAVATAFLRRASFTGVRRLVRAAVACVEACDAPLDADTPEGRAALVAAADTLVDAAAPLASQAADDVRRVCAAVRAHAARRFPGTRAPSHALSTLFVLRVLGPALATPEALHVALPERASLRRELVLLGKVFLGLAQGGFAAHHTALAALNPQLQRAEAQLAAILDGLCDAPPPAPRAAPRAVPLADRAFLAALLEEHGEALAAAHPALAPEVHAARSALAAPTYAARRARALAAHPTYDALLRAHRGRDTAALHGVFYEAHVDGRRVVCYAAARLAAHRADLALLAHHVLHVLGAGGACDVLLDLSGASEAHLPPMQFVVYLLAVAPRAVLAQARTLVVLNASTAVRHFLRAWAGAEVPWPGRVAFATTLAEVAPLAPAGVLPPATYALLHAAAAADETVVTLHDGRLAPALATISVRDAHVVLTTTHAVPLGASSGRTCDILALADVGVARQGATLVLTTPTDTLYVGSARAAELADAVRAAQARRATVPGGPPRAHARAPRAVLHAAALWHAGAEQVAARAAAAALLRAAEEPAPDAAALVPSYTLPHAVPTPAVPSATYAAAMVHTALDLCAACSAESVAALRHVAPLVPRVAHAEHVDARALLAGALMVWAARPALRPALRRGVWDALEHAPALHEPFLEACLEVAPGHGAAPLLYAVLDALAAVPAAPLHTLLLARVQRALHDAVPAWDRVAVLVHLLAARILRADQPVAPHLPTALALVLLLAHRTPFLHAGVAHAAHNTLFALQRDAGGPTTPAGRALAPLLPRIARALATPDAHALAAAACDVLAAAAAAAAAPHTRTDLVRAVAHYTAHGAARAPALTALAALPDAGEAEVRAAAHALACPDAEVAAAAAACAAAHVGAAPRMAPALLWAGLALVQTGDAALLAPGVGLAHAAAAHLHGDLDALLAARHSAEPTALDAAYGVHGDRDLGFTLAAVLRTPLTTAATAPHARELAHRLLTLLAPADGSLGTRQRGLLLALAFTAPADLDAAAAAARVAPALAADACRSVPAGSTAPLAIALGASLVPHVALDALEPLCQYLVHASETSAAGAALLHGPLAPFWDAAPHAPAVPALRALQRRRGAPDGGGGAQLLPQLGFAALLPPARPPPATECRAWLQRLVAFL</sequence>
<evidence type="ECO:0000259" key="2">
    <source>
        <dbReference type="PROSITE" id="PS50018"/>
    </source>
</evidence>
<dbReference type="Proteomes" id="UP001214603">
    <property type="component" value="Chromosome 4"/>
</dbReference>
<dbReference type="PROSITE" id="PS50018">
    <property type="entry name" value="RAS_GTPASE_ACTIV_2"/>
    <property type="match status" value="1"/>
</dbReference>
<dbReference type="InterPro" id="IPR008936">
    <property type="entry name" value="Rho_GTPase_activation_prot"/>
</dbReference>
<evidence type="ECO:0000256" key="1">
    <source>
        <dbReference type="SAM" id="MobiDB-lite"/>
    </source>
</evidence>